<dbReference type="GO" id="GO:0015221">
    <property type="term" value="F:lipopolysaccharide transmembrane transporter activity"/>
    <property type="evidence" value="ECO:0007669"/>
    <property type="project" value="InterPro"/>
</dbReference>
<reference evidence="15" key="1">
    <citation type="submission" date="2015-06" db="EMBL/GenBank/DDBJ databases">
        <authorList>
            <person name="Radhakrishnan Rajesh"/>
            <person name="Underwood Anthony"/>
            <person name="Al-Shahib Ali"/>
        </authorList>
    </citation>
    <scope>NUCLEOTIDE SEQUENCE [LARGE SCALE GENOMIC DNA]</scope>
    <source>
        <strain evidence="15">P19_London_7_VIM_2_05_10</strain>
    </source>
</reference>
<dbReference type="InterPro" id="IPR052363">
    <property type="entry name" value="LPS_export_LptC"/>
</dbReference>
<protein>
    <recommendedName>
        <fullName evidence="6">Lipopolysaccharide export system protein LptC</fullName>
    </recommendedName>
</protein>
<evidence type="ECO:0000313" key="7">
    <source>
        <dbReference type="EMBL" id="CRQ03019.1"/>
    </source>
</evidence>
<organism evidence="11 17">
    <name type="scientific">Pseudomonas aeruginosa</name>
    <dbReference type="NCBI Taxonomy" id="287"/>
    <lineage>
        <taxon>Bacteria</taxon>
        <taxon>Pseudomonadati</taxon>
        <taxon>Pseudomonadota</taxon>
        <taxon>Gammaproteobacteria</taxon>
        <taxon>Pseudomonadales</taxon>
        <taxon>Pseudomonadaceae</taxon>
        <taxon>Pseudomonas</taxon>
    </lineage>
</organism>
<dbReference type="Proteomes" id="UP000433532">
    <property type="component" value="Unassembled WGS sequence"/>
</dbReference>
<evidence type="ECO:0000313" key="16">
    <source>
        <dbReference type="Proteomes" id="UP000194857"/>
    </source>
</evidence>
<dbReference type="EMBL" id="QORE01000079">
    <property type="protein sequence ID" value="RCI76081.1"/>
    <property type="molecule type" value="Genomic_DNA"/>
</dbReference>
<dbReference type="PANTHER" id="PTHR37481">
    <property type="entry name" value="LIPOPOLYSACCHARIDE EXPORT SYSTEM PROTEIN LPTC"/>
    <property type="match status" value="1"/>
</dbReference>
<evidence type="ECO:0000313" key="12">
    <source>
        <dbReference type="EMBL" id="RMS45241.1"/>
    </source>
</evidence>
<reference evidence="9" key="9">
    <citation type="submission" date="2020-01" db="EMBL/GenBank/DDBJ databases">
        <title>Bacteria Cultured from War Wounds Associated with the Conflict in Eastern Ukraine.</title>
        <authorList>
            <person name="Snesrud E."/>
            <person name="Galac M.R."/>
            <person name="Mc Gann P."/>
            <person name="Valentine K."/>
            <person name="Viacheslav K."/>
        </authorList>
    </citation>
    <scope>NUCLEOTIDE SEQUENCE</scope>
    <source>
        <strain evidence="9">VNMU148</strain>
    </source>
</reference>
<evidence type="ECO:0000256" key="3">
    <source>
        <dbReference type="ARBA" id="ARBA00022692"/>
    </source>
</evidence>
<evidence type="ECO:0000313" key="8">
    <source>
        <dbReference type="EMBL" id="MUI35634.1"/>
    </source>
</evidence>
<reference evidence="14" key="10">
    <citation type="submission" date="2023-06" db="EMBL/GenBank/DDBJ databases">
        <authorList>
            <consortium name="Clinical and Environmental Microbiology Branch: Whole genome sequencing antimicrobial resistance pathogens in the healthcare setting"/>
        </authorList>
    </citation>
    <scope>NUCLEOTIDE SEQUENCE</scope>
    <source>
        <strain evidence="14">2021CK-01020</strain>
    </source>
</reference>
<sequence>MPKTLRQKLLLALIALLLIVAGYYWNVGLELFNEQPTRPGQDNTIDYYAENAHSLQYQEDGSLDYEMTAVKLEHQKATDITFVTTPDLLLFRGNVQPWHIQSARAEVGPKGKEVELIDDVRVARTDAKGQPSILTTTRLTVFPDKNYAQTEQAVKIDAANGVTTAVGMKAYLKDSRMHLLSNVRGQHEVR</sequence>
<dbReference type="KEGG" id="paeb:NCGM1900_2290"/>
<evidence type="ECO:0000313" key="20">
    <source>
        <dbReference type="Proteomes" id="UP000433532"/>
    </source>
</evidence>
<dbReference type="EMBL" id="NSNE01000008">
    <property type="protein sequence ID" value="RPM15181.1"/>
    <property type="molecule type" value="Genomic_DNA"/>
</dbReference>
<dbReference type="Proteomes" id="UP000270834">
    <property type="component" value="Unassembled WGS sequence"/>
</dbReference>
<dbReference type="EMBL" id="NFFZ01000011">
    <property type="protein sequence ID" value="OTI59338.1"/>
    <property type="molecule type" value="Genomic_DNA"/>
</dbReference>
<dbReference type="EMBL" id="CVVU01000265">
    <property type="protein sequence ID" value="CRQ03019.1"/>
    <property type="molecule type" value="Genomic_DNA"/>
</dbReference>
<evidence type="ECO:0000313" key="11">
    <source>
        <dbReference type="EMBL" id="RCI76081.1"/>
    </source>
</evidence>
<dbReference type="Proteomes" id="UP000284767">
    <property type="component" value="Unassembled WGS sequence"/>
</dbReference>
<reference evidence="13 19" key="4">
    <citation type="submission" date="2017-08" db="EMBL/GenBank/DDBJ databases">
        <authorList>
            <person name="Feschi L."/>
            <person name="Jeukens J."/>
            <person name="Emond-Rheault J.-G."/>
            <person name="Kukavica-Ibrulj I."/>
            <person name="Boyle B."/>
            <person name="Levesque R.C."/>
        </authorList>
    </citation>
    <scope>NUCLEOTIDE SEQUENCE [LARGE SCALE GENOMIC DNA]</scope>
    <source>
        <strain evidence="13 19">PA-W36</strain>
    </source>
</reference>
<comment type="function">
    <text evidence="6">Involved in the assembly of lipopolysaccharide (LPS). Required for the translocation of LPS from the inner membrane to the outer membrane. Facilitates the transfer of LPS from the inner membrane to the periplasmic protein LptA. Could be a docking site for LptA.</text>
</comment>
<keyword evidence="4 6" id="KW-1133">Transmembrane helix</keyword>
<dbReference type="SMR" id="A0A071L1S8"/>
<comment type="subcellular location">
    <subcellularLocation>
        <location evidence="6">Cell inner membrane</location>
        <topology evidence="6">Single-pass membrane protein</topology>
    </subcellularLocation>
</comment>
<dbReference type="eggNOG" id="COG3117">
    <property type="taxonomic scope" value="Bacteria"/>
</dbReference>
<dbReference type="Pfam" id="PF06835">
    <property type="entry name" value="LptC"/>
    <property type="match status" value="1"/>
</dbReference>
<dbReference type="Proteomes" id="UP000045039">
    <property type="component" value="Unassembled WGS sequence"/>
</dbReference>
<comment type="subunit">
    <text evidence="6">Component of the lipopolysaccharide transport and assembly complex. Interacts with LptA and the LptBFG transporter complex.</text>
</comment>
<reference evidence="11 17" key="5">
    <citation type="submission" date="2018-07" db="EMBL/GenBank/DDBJ databases">
        <title>Mechanisms of high-level aminoglycoside resistance among Gram-negative pathogens in Brazil.</title>
        <authorList>
            <person name="Ballaben A.S."/>
            <person name="Darini A.L.C."/>
            <person name="Doi Y."/>
        </authorList>
    </citation>
    <scope>NUCLEOTIDE SEQUENCE [LARGE SCALE GENOMIC DNA]</scope>
    <source>
        <strain evidence="11 17">B2-305</strain>
    </source>
</reference>
<dbReference type="RefSeq" id="WP_003094353.1">
    <property type="nucleotide sequence ID" value="NZ_AP014622.1"/>
</dbReference>
<reference evidence="13 19" key="7">
    <citation type="submission" date="2019-01" db="EMBL/GenBank/DDBJ databases">
        <title>The Pseudomonas aeruginosa pan-genome provides new insights on its population structure, horizontal gene transfer and pathogenicity.</title>
        <authorList>
            <person name="Freschi L."/>
            <person name="Vincent A.T."/>
            <person name="Jeukens J."/>
            <person name="Emond-Rheault J.-G."/>
            <person name="Kukavica-Ibrulj I."/>
            <person name="Dupont M.-J."/>
            <person name="Charette S.J."/>
            <person name="Boyle B."/>
            <person name="Levesque R.C."/>
        </authorList>
    </citation>
    <scope>NUCLEOTIDE SEQUENCE [LARGE SCALE GENOMIC DNA]</scope>
    <source>
        <strain evidence="13 19">PA-W36</strain>
    </source>
</reference>
<gene>
    <name evidence="6 11" type="primary">lptC</name>
    <name evidence="12" type="ORF">ALP65_01219</name>
    <name evidence="10" type="ORF">CAZ10_21020</name>
    <name evidence="11" type="ORF">DT376_04300</name>
    <name evidence="8" type="ORF">GNQ48_11495</name>
    <name evidence="9" type="ORF">GUL26_13585</name>
    <name evidence="13" type="ORF">IPC1295_15325</name>
    <name evidence="14" type="ORF">L4V69_30270</name>
    <name evidence="7" type="ORF">PAERUG_P19_London_7_VIM_2_05_10_06436</name>
</gene>
<evidence type="ECO:0000313" key="14">
    <source>
        <dbReference type="EMBL" id="WOS76738.1"/>
    </source>
</evidence>
<keyword evidence="2 6" id="KW-0997">Cell inner membrane</keyword>
<evidence type="ECO:0000256" key="2">
    <source>
        <dbReference type="ARBA" id="ARBA00022519"/>
    </source>
</evidence>
<evidence type="ECO:0000313" key="15">
    <source>
        <dbReference type="Proteomes" id="UP000045039"/>
    </source>
</evidence>
<evidence type="ECO:0000256" key="6">
    <source>
        <dbReference type="HAMAP-Rule" id="MF_01915"/>
    </source>
</evidence>
<dbReference type="Gene3D" id="2.60.450.10">
    <property type="entry name" value="Lipopolysaccharide (LPS) transport protein A like domain"/>
    <property type="match status" value="1"/>
</dbReference>
<dbReference type="EMBL" id="WXZT01000009">
    <property type="protein sequence ID" value="MZZ13283.1"/>
    <property type="molecule type" value="Genomic_DNA"/>
</dbReference>
<dbReference type="OMA" id="RMTVFPQ"/>
<dbReference type="EMBL" id="RBSQ01001340">
    <property type="protein sequence ID" value="RMS45241.1"/>
    <property type="molecule type" value="Genomic_DNA"/>
</dbReference>
<dbReference type="EMBL" id="CP136986">
    <property type="protein sequence ID" value="WOS76738.1"/>
    <property type="molecule type" value="Genomic_DNA"/>
</dbReference>
<dbReference type="HAMAP" id="MF_01915">
    <property type="entry name" value="LPS_assembly_LptC"/>
    <property type="match status" value="1"/>
</dbReference>
<evidence type="ECO:0000313" key="10">
    <source>
        <dbReference type="EMBL" id="OTI59338.1"/>
    </source>
</evidence>
<dbReference type="Proteomes" id="UP000253594">
    <property type="component" value="Unassembled WGS sequence"/>
</dbReference>
<dbReference type="GO" id="GO:0017089">
    <property type="term" value="F:glycolipid transfer activity"/>
    <property type="evidence" value="ECO:0007669"/>
    <property type="project" value="TreeGrafter"/>
</dbReference>
<dbReference type="Proteomes" id="UP000644192">
    <property type="component" value="Unassembled WGS sequence"/>
</dbReference>
<keyword evidence="5 6" id="KW-0472">Membrane</keyword>
<evidence type="ECO:0000313" key="18">
    <source>
        <dbReference type="Proteomes" id="UP000270834"/>
    </source>
</evidence>
<reference evidence="10 16" key="3">
    <citation type="submission" date="2017-05" db="EMBL/GenBank/DDBJ databases">
        <authorList>
            <person name="Song R."/>
            <person name="Chenine A.L."/>
            <person name="Ruprecht R.M."/>
        </authorList>
    </citation>
    <scope>NUCLEOTIDE SEQUENCE [LARGE SCALE GENOMIC DNA]</scope>
    <source>
        <strain evidence="10 16">S567_C10_BS</strain>
    </source>
</reference>
<dbReference type="AlphaFoldDB" id="A0A071L1S8"/>
<reference evidence="8 20" key="8">
    <citation type="submission" date="2019-11" db="EMBL/GenBank/DDBJ databases">
        <title>Genomes of ocular Pseudomonas aeruginosa isolates.</title>
        <authorList>
            <person name="Khan M."/>
            <person name="Rice S.A."/>
            <person name="Willcox M.D.P."/>
            <person name="Stapleton F."/>
        </authorList>
    </citation>
    <scope>NUCLEOTIDE SEQUENCE [LARGE SCALE GENOMIC DNA]</scope>
    <source>
        <strain evidence="8 20">PA221</strain>
    </source>
</reference>
<evidence type="ECO:0000256" key="5">
    <source>
        <dbReference type="ARBA" id="ARBA00023136"/>
    </source>
</evidence>
<dbReference type="GO" id="GO:0043165">
    <property type="term" value="P:Gram-negative-bacterium-type cell outer membrane assembly"/>
    <property type="evidence" value="ECO:0007669"/>
    <property type="project" value="UniProtKB-UniRule"/>
</dbReference>
<reference evidence="12 18" key="6">
    <citation type="submission" date="2018-08" db="EMBL/GenBank/DDBJ databases">
        <title>Recombination of ecologically and evolutionarily significant loci maintains genetic cohesion in the Pseudomonas syringae species complex.</title>
        <authorList>
            <person name="Dillon M."/>
            <person name="Thakur S."/>
            <person name="Almeida R.N.D."/>
            <person name="Weir B.S."/>
            <person name="Guttman D.S."/>
        </authorList>
    </citation>
    <scope>NUCLEOTIDE SEQUENCE [LARGE SCALE GENOMIC DNA]</scope>
    <source>
        <strain evidence="12 18">ICMP 7846</strain>
    </source>
</reference>
<name>A0A071L1S8_PSEAI</name>
<evidence type="ECO:0000313" key="17">
    <source>
        <dbReference type="Proteomes" id="UP000253594"/>
    </source>
</evidence>
<dbReference type="PANTHER" id="PTHR37481:SF1">
    <property type="entry name" value="LIPOPOLYSACCHARIDE EXPORT SYSTEM PROTEIN LPTC"/>
    <property type="match status" value="1"/>
</dbReference>
<proteinExistence type="inferred from homology"/>
<reference evidence="14" key="11">
    <citation type="submission" date="2023-10" db="EMBL/GenBank/DDBJ databases">
        <title>Pathogen: clinical or host-associated sample.</title>
        <authorList>
            <person name="Hergert J."/>
            <person name="Casey R."/>
            <person name="Wagner J."/>
            <person name="Young E.L."/>
            <person name="Oakeson K.F."/>
        </authorList>
    </citation>
    <scope>NUCLEOTIDE SEQUENCE</scope>
    <source>
        <strain evidence="14">2021CK-01020</strain>
    </source>
</reference>
<keyword evidence="3 6" id="KW-0812">Transmembrane</keyword>
<keyword evidence="1 6" id="KW-1003">Cell membrane</keyword>
<dbReference type="GO" id="GO:0030288">
    <property type="term" value="C:outer membrane-bounded periplasmic space"/>
    <property type="evidence" value="ECO:0007669"/>
    <property type="project" value="TreeGrafter"/>
</dbReference>
<evidence type="ECO:0000313" key="19">
    <source>
        <dbReference type="Proteomes" id="UP000284767"/>
    </source>
</evidence>
<reference evidence="7" key="2">
    <citation type="submission" date="2015-06" db="EMBL/GenBank/DDBJ databases">
        <authorList>
            <person name="Radhakrishnan R."/>
            <person name="Underwood A."/>
            <person name="Al-Shahib A."/>
        </authorList>
    </citation>
    <scope>NUCLEOTIDE SEQUENCE</scope>
    <source>
        <strain evidence="7">P19_London_7_VIM_2_05_10</strain>
    </source>
</reference>
<dbReference type="Proteomes" id="UP000194857">
    <property type="component" value="Unassembled WGS sequence"/>
</dbReference>
<accession>A0A071L1S8</accession>
<dbReference type="GO" id="GO:0005886">
    <property type="term" value="C:plasma membrane"/>
    <property type="evidence" value="ECO:0007669"/>
    <property type="project" value="UniProtKB-SubCell"/>
</dbReference>
<dbReference type="NCBIfam" id="TIGR04409">
    <property type="entry name" value="LptC_YrbK"/>
    <property type="match status" value="1"/>
</dbReference>
<evidence type="ECO:0000313" key="13">
    <source>
        <dbReference type="EMBL" id="RPM15181.1"/>
    </source>
</evidence>
<comment type="similarity">
    <text evidence="6">Belongs to the LptC family.</text>
</comment>
<dbReference type="Proteomes" id="UP001297540">
    <property type="component" value="Chromosome"/>
</dbReference>
<evidence type="ECO:0000256" key="1">
    <source>
        <dbReference type="ARBA" id="ARBA00022475"/>
    </source>
</evidence>
<dbReference type="InterPro" id="IPR010664">
    <property type="entry name" value="LipoPS_assembly_LptC-rel"/>
</dbReference>
<dbReference type="InterPro" id="IPR026265">
    <property type="entry name" value="LptC"/>
</dbReference>
<dbReference type="EMBL" id="WOAD01000007">
    <property type="protein sequence ID" value="MUI35634.1"/>
    <property type="molecule type" value="Genomic_DNA"/>
</dbReference>
<evidence type="ECO:0000313" key="9">
    <source>
        <dbReference type="EMBL" id="MZZ13283.1"/>
    </source>
</evidence>
<accession>A0A1S1C292</accession>
<evidence type="ECO:0000256" key="4">
    <source>
        <dbReference type="ARBA" id="ARBA00022989"/>
    </source>
</evidence>